<keyword evidence="3" id="KW-1185">Reference proteome</keyword>
<dbReference type="PANTHER" id="PTHR34297:SF2">
    <property type="entry name" value="ASP23_GLS24 FAMILY ENVELOPE STRESS RESPONSE PROTEIN"/>
    <property type="match status" value="1"/>
</dbReference>
<dbReference type="PANTHER" id="PTHR34297">
    <property type="entry name" value="HYPOTHETICAL CYTOSOLIC PROTEIN-RELATED"/>
    <property type="match status" value="1"/>
</dbReference>
<accession>A0ABW5GBA0</accession>
<organism evidence="2 3">
    <name type="scientific">Amycolatopsis samaneae</name>
    <dbReference type="NCBI Taxonomy" id="664691"/>
    <lineage>
        <taxon>Bacteria</taxon>
        <taxon>Bacillati</taxon>
        <taxon>Actinomycetota</taxon>
        <taxon>Actinomycetes</taxon>
        <taxon>Pseudonocardiales</taxon>
        <taxon>Pseudonocardiaceae</taxon>
        <taxon>Amycolatopsis</taxon>
    </lineage>
</organism>
<reference evidence="3" key="1">
    <citation type="journal article" date="2019" name="Int. J. Syst. Evol. Microbiol.">
        <title>The Global Catalogue of Microorganisms (GCM) 10K type strain sequencing project: providing services to taxonomists for standard genome sequencing and annotation.</title>
        <authorList>
            <consortium name="The Broad Institute Genomics Platform"/>
            <consortium name="The Broad Institute Genome Sequencing Center for Infectious Disease"/>
            <person name="Wu L."/>
            <person name="Ma J."/>
        </authorList>
    </citation>
    <scope>NUCLEOTIDE SEQUENCE [LARGE SCALE GENOMIC DNA]</scope>
    <source>
        <strain evidence="3">CGMCC 4.7643</strain>
    </source>
</reference>
<dbReference type="Pfam" id="PF03780">
    <property type="entry name" value="Asp23"/>
    <property type="match status" value="1"/>
</dbReference>
<protein>
    <submittedName>
        <fullName evidence="2">Asp23/Gls24 family envelope stress response protein</fullName>
    </submittedName>
</protein>
<evidence type="ECO:0000313" key="2">
    <source>
        <dbReference type="EMBL" id="MFD2458168.1"/>
    </source>
</evidence>
<dbReference type="RefSeq" id="WP_345395339.1">
    <property type="nucleotide sequence ID" value="NZ_BAABHG010000007.1"/>
</dbReference>
<gene>
    <name evidence="2" type="ORF">ACFSYJ_06150</name>
</gene>
<name>A0ABW5GBA0_9PSEU</name>
<dbReference type="InterPro" id="IPR005531">
    <property type="entry name" value="Asp23"/>
</dbReference>
<evidence type="ECO:0000256" key="1">
    <source>
        <dbReference type="ARBA" id="ARBA00005721"/>
    </source>
</evidence>
<dbReference type="Proteomes" id="UP001597419">
    <property type="component" value="Unassembled WGS sequence"/>
</dbReference>
<comment type="similarity">
    <text evidence="1">Belongs to the asp23 family.</text>
</comment>
<evidence type="ECO:0000313" key="3">
    <source>
        <dbReference type="Proteomes" id="UP001597419"/>
    </source>
</evidence>
<proteinExistence type="inferred from homology"/>
<comment type="caution">
    <text evidence="2">The sequence shown here is derived from an EMBL/GenBank/DDBJ whole genome shotgun (WGS) entry which is preliminary data.</text>
</comment>
<sequence length="135" mass="14093">MTVSDLTGVSGVPEPRAEFVIADPVIASVAARAAVETPGVVRLEPGLRGLVTAWTRAARQRWKGLDPAPADGVRARRADDGTLTVSLDLVTSAVDQAAAVAQAVQRAVVQAVAEQTGLTVDEVSVSILDIEPEQW</sequence>
<dbReference type="EMBL" id="JBHUKU010000003">
    <property type="protein sequence ID" value="MFD2458168.1"/>
    <property type="molecule type" value="Genomic_DNA"/>
</dbReference>